<feature type="region of interest" description="Disordered" evidence="1">
    <location>
        <begin position="89"/>
        <end position="126"/>
    </location>
</feature>
<feature type="compositionally biased region" description="Basic and acidic residues" evidence="1">
    <location>
        <begin position="89"/>
        <end position="99"/>
    </location>
</feature>
<reference evidence="2 3" key="1">
    <citation type="submission" date="2018-12" db="EMBL/GenBank/DDBJ databases">
        <authorList>
            <consortium name="Pathogen Informatics"/>
        </authorList>
    </citation>
    <scope>NUCLEOTIDE SEQUENCE [LARGE SCALE GENOMIC DNA]</scope>
    <source>
        <strain evidence="2 3">NCTC13652</strain>
    </source>
</reference>
<sequence length="126" mass="14143">MAKHNNNSDLSMQDVARGFNLTMKAAEHLMLRCVQDALTQASAKYWDRRAAESEDCKPRAHEWQPVGTPAYLQQLELCERIDARIAEYRQHAQETRESGDEQSGSHGSLASNGPNGYLETPREVVA</sequence>
<dbReference type="EMBL" id="LR134473">
    <property type="protein sequence ID" value="VEI03737.1"/>
    <property type="molecule type" value="Genomic_DNA"/>
</dbReference>
<accession>A0A3S4VK67</accession>
<protein>
    <submittedName>
        <fullName evidence="2">Uncharacterized protein</fullName>
    </submittedName>
</protein>
<organism evidence="2 3">
    <name type="scientific">Acidipropionibacterium jensenii</name>
    <dbReference type="NCBI Taxonomy" id="1749"/>
    <lineage>
        <taxon>Bacteria</taxon>
        <taxon>Bacillati</taxon>
        <taxon>Actinomycetota</taxon>
        <taxon>Actinomycetes</taxon>
        <taxon>Propionibacteriales</taxon>
        <taxon>Propionibacteriaceae</taxon>
        <taxon>Acidipropionibacterium</taxon>
    </lineage>
</organism>
<dbReference type="AlphaFoldDB" id="A0A3S4VK67"/>
<evidence type="ECO:0000256" key="1">
    <source>
        <dbReference type="SAM" id="MobiDB-lite"/>
    </source>
</evidence>
<keyword evidence="3" id="KW-1185">Reference proteome</keyword>
<gene>
    <name evidence="2" type="ORF">NCTC13652_01950</name>
</gene>
<feature type="compositionally biased region" description="Polar residues" evidence="1">
    <location>
        <begin position="101"/>
        <end position="114"/>
    </location>
</feature>
<evidence type="ECO:0000313" key="3">
    <source>
        <dbReference type="Proteomes" id="UP000277858"/>
    </source>
</evidence>
<dbReference type="Proteomes" id="UP000277858">
    <property type="component" value="Chromosome"/>
</dbReference>
<dbReference type="RefSeq" id="WP_126412751.1">
    <property type="nucleotide sequence ID" value="NZ_LR134473.1"/>
</dbReference>
<name>A0A3S4VK67_9ACTN</name>
<evidence type="ECO:0000313" key="2">
    <source>
        <dbReference type="EMBL" id="VEI03737.1"/>
    </source>
</evidence>
<proteinExistence type="predicted"/>